<evidence type="ECO:0000259" key="5">
    <source>
        <dbReference type="PROSITE" id="PS50888"/>
    </source>
</evidence>
<keyword evidence="3" id="KW-0804">Transcription</keyword>
<dbReference type="SMART" id="SM00353">
    <property type="entry name" value="HLH"/>
    <property type="match status" value="1"/>
</dbReference>
<comment type="similarity">
    <text evidence="1">Belongs to the bHLH protein family.</text>
</comment>
<dbReference type="InterPro" id="IPR011598">
    <property type="entry name" value="bHLH_dom"/>
</dbReference>
<feature type="region of interest" description="Disordered" evidence="4">
    <location>
        <begin position="68"/>
        <end position="115"/>
    </location>
</feature>
<organism evidence="6">
    <name type="scientific">Hordeum vulgare subsp. vulgare</name>
    <name type="common">Domesticated barley</name>
    <dbReference type="NCBI Taxonomy" id="112509"/>
    <lineage>
        <taxon>Eukaryota</taxon>
        <taxon>Viridiplantae</taxon>
        <taxon>Streptophyta</taxon>
        <taxon>Embryophyta</taxon>
        <taxon>Tracheophyta</taxon>
        <taxon>Spermatophyta</taxon>
        <taxon>Magnoliopsida</taxon>
        <taxon>Liliopsida</taxon>
        <taxon>Poales</taxon>
        <taxon>Poaceae</taxon>
        <taxon>BOP clade</taxon>
        <taxon>Pooideae</taxon>
        <taxon>Triticodae</taxon>
        <taxon>Triticeae</taxon>
        <taxon>Hordeinae</taxon>
        <taxon>Hordeum</taxon>
    </lineage>
</organism>
<dbReference type="KEGG" id="hvg:123412399"/>
<dbReference type="EMBL" id="AK359606">
    <property type="protein sequence ID" value="BAJ90815.1"/>
    <property type="molecule type" value="mRNA"/>
</dbReference>
<reference evidence="7" key="4">
    <citation type="submission" date="2022-01" db="UniProtKB">
        <authorList>
            <consortium name="EnsemblPlants"/>
        </authorList>
    </citation>
    <scope>IDENTIFICATION</scope>
    <source>
        <strain evidence="7">subsp. vulgare</strain>
    </source>
</reference>
<gene>
    <name evidence="7" type="primary">LOC123412399</name>
</gene>
<dbReference type="GO" id="GO:0046983">
    <property type="term" value="F:protein dimerization activity"/>
    <property type="evidence" value="ECO:0007669"/>
    <property type="project" value="InterPro"/>
</dbReference>
<dbReference type="InterPro" id="IPR036638">
    <property type="entry name" value="HLH_DNA-bd_sf"/>
</dbReference>
<evidence type="ECO:0000256" key="2">
    <source>
        <dbReference type="ARBA" id="ARBA00023015"/>
    </source>
</evidence>
<name>F2D6U4_HORVV</name>
<dbReference type="Gene3D" id="4.10.280.10">
    <property type="entry name" value="Helix-loop-helix DNA-binding domain"/>
    <property type="match status" value="1"/>
</dbReference>
<dbReference type="PANTHER" id="PTHR45959">
    <property type="entry name" value="BHLH TRANSCRIPTION FACTOR"/>
    <property type="match status" value="1"/>
</dbReference>
<sequence length="386" mass="42237">MEDSSFMEWAINTLDQHTFPATAASPEYDIGSFHCGEHAAAAFPSQALPGDNWDSSSGDAVVRAAVARASTPMSAASTRSDARGGQKRAGGRRSGSSLQLQGSATSSTSSDPAKDHIIAERHRRAKINQRLMELSTLIPGLKKMNKATIIGDAVKHVRELHEKVKILENNNMHASTTTISSAVLVHKKRPCLGGRTSNYGNDDVGDPSQLGTWLPEIKVWFSDKSVLLHIHCENTNGILVRVLAEVEVVRLAITHTSSMPFLANTTIINITAKKRDNEAKKHMFLGKQTEEGWIITGSRHLRGRDWMEKARTCLYQIKICRIAQSLIFLTVGRRVQLNSGGDGQKAELCTGSKLGYPELVHTVVKLVFDAFTLMPTIMGPFTNKAK</sequence>
<evidence type="ECO:0000313" key="6">
    <source>
        <dbReference type="EMBL" id="BAJ90815.1"/>
    </source>
</evidence>
<dbReference type="Pfam" id="PF00010">
    <property type="entry name" value="HLH"/>
    <property type="match status" value="1"/>
</dbReference>
<dbReference type="EnsemblPlants" id="HORVU.MOREX.r3.7HG0750020.1">
    <property type="protein sequence ID" value="HORVU.MOREX.r3.7HG0750020.1"/>
    <property type="gene ID" value="HORVU.MOREX.r3.7HG0750020"/>
</dbReference>
<reference evidence="6" key="1">
    <citation type="journal article" date="2011" name="Plant Physiol.">
        <title>Comprehensive sequence analysis of 24,783 barley full-length cDNAs derived from 12 clone libraries.</title>
        <authorList>
            <person name="Matsumoto T."/>
            <person name="Tanaka T."/>
            <person name="Sakai H."/>
            <person name="Amano N."/>
            <person name="Kanamori H."/>
            <person name="Kurita K."/>
            <person name="Kikuta A."/>
            <person name="Kamiya K."/>
            <person name="Yamamoto M."/>
            <person name="Ikawa H."/>
            <person name="Fujii N."/>
            <person name="Hori K."/>
            <person name="Itoh T."/>
            <person name="Sato K."/>
        </authorList>
    </citation>
    <scope>NUCLEOTIDE SEQUENCE</scope>
    <source>
        <tissue evidence="6">Shoot</tissue>
    </source>
</reference>
<dbReference type="RefSeq" id="XP_044961278.1">
    <property type="nucleotide sequence ID" value="XM_045105343.1"/>
</dbReference>
<dbReference type="SMR" id="F2D6U4"/>
<feature type="compositionally biased region" description="Low complexity" evidence="4">
    <location>
        <begin position="94"/>
        <end position="110"/>
    </location>
</feature>
<dbReference type="STRING" id="112509.F2D6U4"/>
<evidence type="ECO:0000256" key="1">
    <source>
        <dbReference type="ARBA" id="ARBA00005510"/>
    </source>
</evidence>
<dbReference type="InterPro" id="IPR052610">
    <property type="entry name" value="bHLH_transcription_regulator"/>
</dbReference>
<dbReference type="AlphaFoldDB" id="F2D6U4"/>
<protein>
    <submittedName>
        <fullName evidence="6">Predicted protein</fullName>
    </submittedName>
</protein>
<evidence type="ECO:0000256" key="3">
    <source>
        <dbReference type="ARBA" id="ARBA00023163"/>
    </source>
</evidence>
<dbReference type="PANTHER" id="PTHR45959:SF42">
    <property type="entry name" value="BHLH DOMAIN-CONTAINING PROTEIN"/>
    <property type="match status" value="1"/>
</dbReference>
<evidence type="ECO:0000313" key="8">
    <source>
        <dbReference type="Proteomes" id="UP000011116"/>
    </source>
</evidence>
<dbReference type="Gramene" id="HORVU.MOREX.r3.7HG0750020.1">
    <property type="protein sequence ID" value="HORVU.MOREX.r3.7HG0750020.1"/>
    <property type="gene ID" value="HORVU.MOREX.r3.7HG0750020"/>
</dbReference>
<dbReference type="ExpressionAtlas" id="F2D6U4">
    <property type="expression patterns" value="baseline"/>
</dbReference>
<keyword evidence="8" id="KW-1185">Reference proteome</keyword>
<evidence type="ECO:0000313" key="7">
    <source>
        <dbReference type="EnsemblPlants" id="HORVU.MOREX.r3.7HG0750020.1"/>
    </source>
</evidence>
<reference evidence="8" key="2">
    <citation type="journal article" date="2012" name="Nature">
        <title>A physical, genetic and functional sequence assembly of the barley genome.</title>
        <authorList>
            <consortium name="The International Barley Genome Sequencing Consortium"/>
            <person name="Mayer K.F."/>
            <person name="Waugh R."/>
            <person name="Brown J.W."/>
            <person name="Schulman A."/>
            <person name="Langridge P."/>
            <person name="Platzer M."/>
            <person name="Fincher G.B."/>
            <person name="Muehlbauer G.J."/>
            <person name="Sato K."/>
            <person name="Close T.J."/>
            <person name="Wise R.P."/>
            <person name="Stein N."/>
        </authorList>
    </citation>
    <scope>NUCLEOTIDE SEQUENCE [LARGE SCALE GENOMIC DNA]</scope>
    <source>
        <strain evidence="8">cv. Morex</strain>
    </source>
</reference>
<dbReference type="PROSITE" id="PS50888">
    <property type="entry name" value="BHLH"/>
    <property type="match status" value="1"/>
</dbReference>
<feature type="domain" description="BHLH" evidence="5">
    <location>
        <begin position="111"/>
        <end position="160"/>
    </location>
</feature>
<dbReference type="OrthoDB" id="71302at2759"/>
<dbReference type="SUPFAM" id="SSF47459">
    <property type="entry name" value="HLH, helix-loop-helix DNA-binding domain"/>
    <property type="match status" value="1"/>
</dbReference>
<proteinExistence type="evidence at transcript level"/>
<reference evidence="7" key="3">
    <citation type="submission" date="2020-10" db="EMBL/GenBank/DDBJ databases">
        <authorList>
            <person name="Scholz U."/>
            <person name="Mascher M."/>
            <person name="Fiebig A."/>
        </authorList>
    </citation>
    <scope>NUCLEOTIDE SEQUENCE [LARGE SCALE GENOMIC DNA]</scope>
    <source>
        <strain evidence="7">cv. Morex</strain>
    </source>
</reference>
<dbReference type="Proteomes" id="UP000011116">
    <property type="component" value="Chromosome 7H"/>
</dbReference>
<dbReference type="GeneID" id="123412399"/>
<accession>F2D6U4</accession>
<evidence type="ECO:0000256" key="4">
    <source>
        <dbReference type="SAM" id="MobiDB-lite"/>
    </source>
</evidence>
<keyword evidence="2" id="KW-0805">Transcription regulation</keyword>